<evidence type="ECO:0000313" key="2">
    <source>
        <dbReference type="Proteomes" id="UP001597451"/>
    </source>
</evidence>
<dbReference type="InterPro" id="IPR053745">
    <property type="entry name" value="Viral_Tail_Comp_sf"/>
</dbReference>
<evidence type="ECO:0000313" key="1">
    <source>
        <dbReference type="EMBL" id="MFD2628786.1"/>
    </source>
</evidence>
<organism evidence="1 2">
    <name type="scientific">Oceanobacillus kapialis</name>
    <dbReference type="NCBI Taxonomy" id="481353"/>
    <lineage>
        <taxon>Bacteria</taxon>
        <taxon>Bacillati</taxon>
        <taxon>Bacillota</taxon>
        <taxon>Bacilli</taxon>
        <taxon>Bacillales</taxon>
        <taxon>Bacillaceae</taxon>
        <taxon>Oceanobacillus</taxon>
    </lineage>
</organism>
<dbReference type="Pfam" id="PF11367">
    <property type="entry name" value="Tail_completion_gp17"/>
    <property type="match status" value="1"/>
</dbReference>
<dbReference type="InterPro" id="IPR021508">
    <property type="entry name" value="Gp17-like"/>
</dbReference>
<dbReference type="Gene3D" id="3.30.2000.30">
    <property type="match status" value="1"/>
</dbReference>
<protein>
    <submittedName>
        <fullName evidence="1">DUF3168 domain-containing protein</fullName>
    </submittedName>
</protein>
<dbReference type="EMBL" id="JBHUMX010000019">
    <property type="protein sequence ID" value="MFD2628786.1"/>
    <property type="molecule type" value="Genomic_DNA"/>
</dbReference>
<dbReference type="Proteomes" id="UP001597451">
    <property type="component" value="Unassembled WGS sequence"/>
</dbReference>
<gene>
    <name evidence="1" type="ORF">ACFSUN_08295</name>
</gene>
<dbReference type="RefSeq" id="WP_379561532.1">
    <property type="nucleotide sequence ID" value="NZ_JBHUMX010000019.1"/>
</dbReference>
<accession>A0ABW5Q046</accession>
<proteinExistence type="predicted"/>
<keyword evidence="2" id="KW-1185">Reference proteome</keyword>
<name>A0ABW5Q046_9BACI</name>
<comment type="caution">
    <text evidence="1">The sequence shown here is derived from an EMBL/GenBank/DDBJ whole genome shotgun (WGS) entry which is preliminary data.</text>
</comment>
<sequence length="127" mass="14925">MDILQEVYNALDADDYIKEQALGRIKYYEYPATGDVDNPYIVIDPIDPPTPADFADNNWTKLDYLLQIDVWSRDRKLTDQIADKVRDIMWKQFGFPQTAGPKEYADGVFRDARRYRGTLYREDFDSL</sequence>
<reference evidence="2" key="1">
    <citation type="journal article" date="2019" name="Int. J. Syst. Evol. Microbiol.">
        <title>The Global Catalogue of Microorganisms (GCM) 10K type strain sequencing project: providing services to taxonomists for standard genome sequencing and annotation.</title>
        <authorList>
            <consortium name="The Broad Institute Genomics Platform"/>
            <consortium name="The Broad Institute Genome Sequencing Center for Infectious Disease"/>
            <person name="Wu L."/>
            <person name="Ma J."/>
        </authorList>
    </citation>
    <scope>NUCLEOTIDE SEQUENCE [LARGE SCALE GENOMIC DNA]</scope>
    <source>
        <strain evidence="2">TISTR 1858</strain>
    </source>
</reference>